<keyword evidence="5" id="KW-0539">Nucleus</keyword>
<dbReference type="InterPro" id="IPR003340">
    <property type="entry name" value="B3_DNA-bd"/>
</dbReference>
<keyword evidence="8" id="KW-1185">Reference proteome</keyword>
<evidence type="ECO:0000256" key="5">
    <source>
        <dbReference type="ARBA" id="ARBA00023242"/>
    </source>
</evidence>
<comment type="subcellular location">
    <subcellularLocation>
        <location evidence="1">Nucleus</location>
    </subcellularLocation>
</comment>
<dbReference type="PANTHER" id="PTHR31391:SF157">
    <property type="entry name" value="B3 DOMAIN-CONTAINING PROTEIN REM16"/>
    <property type="match status" value="1"/>
</dbReference>
<evidence type="ECO:0000256" key="1">
    <source>
        <dbReference type="ARBA" id="ARBA00004123"/>
    </source>
</evidence>
<evidence type="ECO:0000256" key="2">
    <source>
        <dbReference type="ARBA" id="ARBA00023015"/>
    </source>
</evidence>
<comment type="caution">
    <text evidence="7">The sequence shown here is derived from an EMBL/GenBank/DDBJ whole genome shotgun (WGS) entry which is preliminary data.</text>
</comment>
<feature type="compositionally biased region" description="Basic and acidic residues" evidence="6">
    <location>
        <begin position="119"/>
        <end position="130"/>
    </location>
</feature>
<dbReference type="GO" id="GO:0003677">
    <property type="term" value="F:DNA binding"/>
    <property type="evidence" value="ECO:0007669"/>
    <property type="project" value="UniProtKB-KW"/>
</dbReference>
<proteinExistence type="predicted"/>
<keyword evidence="4" id="KW-0804">Transcription</keyword>
<evidence type="ECO:0000256" key="6">
    <source>
        <dbReference type="SAM" id="MobiDB-lite"/>
    </source>
</evidence>
<dbReference type="EMBL" id="NQVE01000194">
    <property type="protein sequence ID" value="RAL40504.1"/>
    <property type="molecule type" value="Genomic_DNA"/>
</dbReference>
<feature type="compositionally biased region" description="Low complexity" evidence="6">
    <location>
        <begin position="103"/>
        <end position="118"/>
    </location>
</feature>
<accession>A0A328D518</accession>
<dbReference type="Gene3D" id="2.40.330.10">
    <property type="entry name" value="DNA-binding pseudobarrel domain"/>
    <property type="match status" value="1"/>
</dbReference>
<evidence type="ECO:0000313" key="7">
    <source>
        <dbReference type="EMBL" id="RAL40504.1"/>
    </source>
</evidence>
<evidence type="ECO:0008006" key="9">
    <source>
        <dbReference type="Google" id="ProtNLM"/>
    </source>
</evidence>
<feature type="region of interest" description="Disordered" evidence="6">
    <location>
        <begin position="86"/>
        <end position="130"/>
    </location>
</feature>
<dbReference type="GO" id="GO:0005634">
    <property type="term" value="C:nucleus"/>
    <property type="evidence" value="ECO:0007669"/>
    <property type="project" value="UniProtKB-SubCell"/>
</dbReference>
<dbReference type="Proteomes" id="UP000249390">
    <property type="component" value="Unassembled WGS sequence"/>
</dbReference>
<keyword evidence="3" id="KW-0238">DNA-binding</keyword>
<dbReference type="SUPFAM" id="SSF101936">
    <property type="entry name" value="DNA-binding pseudobarrel domain"/>
    <property type="match status" value="1"/>
</dbReference>
<evidence type="ECO:0000313" key="8">
    <source>
        <dbReference type="Proteomes" id="UP000249390"/>
    </source>
</evidence>
<sequence>MNDVLVFKYHGNLQLDVLMFDKLSLCEKEASYFVKQCAHTEIVVADKKDKTAPPRTIHFGAAISESSNEEVTRTVLRKKPRKDIVPKQMMNQYSGKPRKRPADSSGPSSSRVGLSLRLDSNRRPVTEEEKDKVIQAATAASLDDSLTVIMRECHVYMGFYLTIPVDWSRMHLPQANFEACLRVKDKAWMAKCYYRRTMGGHGISRSGWKYFALEMDDVCLFDMVSRSNNLCIFDVRIFRVVDDVAHMKAITWAPSLKRKGGPPRKHRPEPMDSP</sequence>
<dbReference type="CDD" id="cd10017">
    <property type="entry name" value="B3_DNA"/>
    <property type="match status" value="1"/>
</dbReference>
<evidence type="ECO:0000256" key="4">
    <source>
        <dbReference type="ARBA" id="ARBA00023163"/>
    </source>
</evidence>
<gene>
    <name evidence="7" type="ORF">DM860_006574</name>
</gene>
<dbReference type="InterPro" id="IPR015300">
    <property type="entry name" value="DNA-bd_pseudobarrel_sf"/>
</dbReference>
<keyword evidence="2" id="KW-0805">Transcription regulation</keyword>
<dbReference type="PANTHER" id="PTHR31391">
    <property type="entry name" value="B3 DOMAIN-CONTAINING PROTEIN OS11G0197600-RELATED"/>
    <property type="match status" value="1"/>
</dbReference>
<evidence type="ECO:0000256" key="3">
    <source>
        <dbReference type="ARBA" id="ARBA00023125"/>
    </source>
</evidence>
<organism evidence="7 8">
    <name type="scientific">Cuscuta australis</name>
    <dbReference type="NCBI Taxonomy" id="267555"/>
    <lineage>
        <taxon>Eukaryota</taxon>
        <taxon>Viridiplantae</taxon>
        <taxon>Streptophyta</taxon>
        <taxon>Embryophyta</taxon>
        <taxon>Tracheophyta</taxon>
        <taxon>Spermatophyta</taxon>
        <taxon>Magnoliopsida</taxon>
        <taxon>eudicotyledons</taxon>
        <taxon>Gunneridae</taxon>
        <taxon>Pentapetalae</taxon>
        <taxon>asterids</taxon>
        <taxon>lamiids</taxon>
        <taxon>Solanales</taxon>
        <taxon>Convolvulaceae</taxon>
        <taxon>Cuscuteae</taxon>
        <taxon>Cuscuta</taxon>
        <taxon>Cuscuta subgen. Grammica</taxon>
        <taxon>Cuscuta sect. Cleistogrammica</taxon>
    </lineage>
</organism>
<dbReference type="AlphaFoldDB" id="A0A328D518"/>
<protein>
    <recommendedName>
        <fullName evidence="9">TF-B3 domain-containing protein</fullName>
    </recommendedName>
</protein>
<name>A0A328D518_9ASTE</name>
<dbReference type="InterPro" id="IPR044837">
    <property type="entry name" value="REM16-like"/>
</dbReference>
<reference evidence="7 8" key="1">
    <citation type="submission" date="2018-06" db="EMBL/GenBank/DDBJ databases">
        <title>The Genome of Cuscuta australis (Dodder) Provides Insight into the Evolution of Plant Parasitism.</title>
        <authorList>
            <person name="Liu H."/>
        </authorList>
    </citation>
    <scope>NUCLEOTIDE SEQUENCE [LARGE SCALE GENOMIC DNA]</scope>
    <source>
        <strain evidence="8">cv. Yunnan</strain>
        <tissue evidence="7">Vines</tissue>
    </source>
</reference>